<feature type="transmembrane region" description="Helical" evidence="2">
    <location>
        <begin position="12"/>
        <end position="32"/>
    </location>
</feature>
<feature type="region of interest" description="Disordered" evidence="1">
    <location>
        <begin position="266"/>
        <end position="289"/>
    </location>
</feature>
<evidence type="ECO:0000313" key="3">
    <source>
        <dbReference type="EMBL" id="AOW79695.1"/>
    </source>
</evidence>
<organism evidence="3 4">
    <name type="scientific">Halodesulfurarchaeum formicicum</name>
    <dbReference type="NCBI Taxonomy" id="1873524"/>
    <lineage>
        <taxon>Archaea</taxon>
        <taxon>Methanobacteriati</taxon>
        <taxon>Methanobacteriota</taxon>
        <taxon>Stenosarchaea group</taxon>
        <taxon>Halobacteria</taxon>
        <taxon>Halobacteriales</taxon>
        <taxon>Halobacteriaceae</taxon>
        <taxon>Halodesulfurarchaeum</taxon>
    </lineage>
</organism>
<sequence>MRDGLDFGDDRGVSAVIGFIFIFAILMILLSINQAQVVPAENEQIEYQHFEDVRNDLVDLRSAISTAGQNDISQFPTVTLGTAYPPRVLAVNPPPASGTLRTSEAYNITITDETGTTERIPTRFLEYQPGYHEFQSGSTWYENSVLYLDESQRGGIVIIEEQNLVTDDNTVRITALQNDFQRSGTGRVTVELYPTEAGNLSDLTGELEIAIPTQLSGDTYWNDAFDDDVTVERTVTPNWYESGVHALNLTVEKENLEINTVGIQEEPEGRVAKGNVGRDTTDGDQSGPSLVFDSSVDGQGTSISFDIRNNGDVEATITDFSITTPGVSDPGIAQIFYSGNSENEVEINNGYASKSGNTGYLTDGTSYELNQNAALLPGQTATVNLGEFYDSGGRANNEDKVEIDYSSTIGTADMTVTLELSDGSTHEFGFLVSDSSSIN</sequence>
<dbReference type="KEGG" id="halh:HTSR_0498"/>
<proteinExistence type="predicted"/>
<evidence type="ECO:0000256" key="1">
    <source>
        <dbReference type="SAM" id="MobiDB-lite"/>
    </source>
</evidence>
<evidence type="ECO:0000256" key="2">
    <source>
        <dbReference type="SAM" id="Phobius"/>
    </source>
</evidence>
<reference evidence="3 4" key="1">
    <citation type="submission" date="2016-06" db="EMBL/GenBank/DDBJ databases">
        <title>Discovery of anaerobic lithoheterotrophic haloarchaeon capable of sulfur respiration by hydrogen and formate.</title>
        <authorList>
            <person name="Sorokin D.Y."/>
            <person name="Kublanov I.V."/>
            <person name="Roman P."/>
            <person name="Sinninghe Damste J.S."/>
            <person name="Golyshin P.N."/>
            <person name="Rojo D."/>
            <person name="Ciordia S."/>
            <person name="Mena Md.C."/>
            <person name="Ferrer M."/>
            <person name="Smedile F."/>
            <person name="Messina E."/>
            <person name="La Cono V."/>
            <person name="Yakimov M.M."/>
        </authorList>
    </citation>
    <scope>NUCLEOTIDE SEQUENCE [LARGE SCALE GENOMIC DNA]</scope>
    <source>
        <strain evidence="3 4">HTSR1</strain>
    </source>
</reference>
<accession>A0A1D8S2W3</accession>
<dbReference type="RefSeq" id="WP_070364445.1">
    <property type="nucleotide sequence ID" value="NZ_CP016070.1"/>
</dbReference>
<dbReference type="GeneID" id="29828509"/>
<dbReference type="Proteomes" id="UP000185608">
    <property type="component" value="Chromosome"/>
</dbReference>
<keyword evidence="2" id="KW-1133">Transmembrane helix</keyword>
<dbReference type="EMBL" id="CP016070">
    <property type="protein sequence ID" value="AOW79695.1"/>
    <property type="molecule type" value="Genomic_DNA"/>
</dbReference>
<evidence type="ECO:0000313" key="4">
    <source>
        <dbReference type="Proteomes" id="UP000185608"/>
    </source>
</evidence>
<protein>
    <submittedName>
        <fullName evidence="3">PKD domain-containing protein</fullName>
    </submittedName>
</protein>
<name>A0A1D8S2W3_9EURY</name>
<dbReference type="AlphaFoldDB" id="A0A1D8S2W3"/>
<keyword evidence="2" id="KW-0472">Membrane</keyword>
<gene>
    <name evidence="3" type="ORF">HTSR_0498</name>
</gene>
<keyword evidence="2" id="KW-0812">Transmembrane</keyword>